<dbReference type="PANTHER" id="PTHR43877">
    <property type="entry name" value="AMINOALKYLPHOSPHONATE N-ACETYLTRANSFERASE-RELATED-RELATED"/>
    <property type="match status" value="1"/>
</dbReference>
<sequence length="151" mass="17055">MPTEVREVTTDEGWDEAVPILRQLWSHVDDAFVREWRAEDDYRLFGLYESGGTDAGPEATGGGEALVAAAGVSVQRVLHHERHCWVHDFVVDEPRRGEGFGSELLDRLVEWGRERDCEHLSLACRAGNDDGRAFYESEGLDAWGQVLEREL</sequence>
<dbReference type="GO" id="GO:0016747">
    <property type="term" value="F:acyltransferase activity, transferring groups other than amino-acyl groups"/>
    <property type="evidence" value="ECO:0007669"/>
    <property type="project" value="InterPro"/>
</dbReference>
<evidence type="ECO:0000256" key="2">
    <source>
        <dbReference type="ARBA" id="ARBA00023315"/>
    </source>
</evidence>
<dbReference type="PANTHER" id="PTHR43877:SF1">
    <property type="entry name" value="ACETYLTRANSFERASE"/>
    <property type="match status" value="1"/>
</dbReference>
<gene>
    <name evidence="4" type="ORF">HZS55_02315</name>
</gene>
<accession>A0A7D5SYB9</accession>
<dbReference type="KEGG" id="hrr:HZS55_02315"/>
<dbReference type="PROSITE" id="PS51186">
    <property type="entry name" value="GNAT"/>
    <property type="match status" value="1"/>
</dbReference>
<organism evidence="4 5">
    <name type="scientific">Halosimplex rubrum</name>
    <dbReference type="NCBI Taxonomy" id="869889"/>
    <lineage>
        <taxon>Archaea</taxon>
        <taxon>Methanobacteriati</taxon>
        <taxon>Methanobacteriota</taxon>
        <taxon>Stenosarchaea group</taxon>
        <taxon>Halobacteria</taxon>
        <taxon>Halobacteriales</taxon>
        <taxon>Haloarculaceae</taxon>
        <taxon>Halosimplex</taxon>
    </lineage>
</organism>
<dbReference type="EMBL" id="CP058910">
    <property type="protein sequence ID" value="QLH76208.1"/>
    <property type="molecule type" value="Genomic_DNA"/>
</dbReference>
<keyword evidence="1 4" id="KW-0808">Transferase</keyword>
<dbReference type="Gene3D" id="3.40.630.30">
    <property type="match status" value="1"/>
</dbReference>
<keyword evidence="2" id="KW-0012">Acyltransferase</keyword>
<dbReference type="Proteomes" id="UP000509667">
    <property type="component" value="Chromosome"/>
</dbReference>
<dbReference type="AlphaFoldDB" id="A0A7D5SYB9"/>
<dbReference type="SUPFAM" id="SSF55729">
    <property type="entry name" value="Acyl-CoA N-acyltransferases (Nat)"/>
    <property type="match status" value="1"/>
</dbReference>
<dbReference type="InterPro" id="IPR050832">
    <property type="entry name" value="Bact_Acetyltransf"/>
</dbReference>
<dbReference type="InterPro" id="IPR016181">
    <property type="entry name" value="Acyl_CoA_acyltransferase"/>
</dbReference>
<dbReference type="RefSeq" id="WP_179910151.1">
    <property type="nucleotide sequence ID" value="NZ_CP058910.1"/>
</dbReference>
<keyword evidence="5" id="KW-1185">Reference proteome</keyword>
<dbReference type="CDD" id="cd04301">
    <property type="entry name" value="NAT_SF"/>
    <property type="match status" value="1"/>
</dbReference>
<evidence type="ECO:0000256" key="1">
    <source>
        <dbReference type="ARBA" id="ARBA00022679"/>
    </source>
</evidence>
<feature type="domain" description="N-acetyltransferase" evidence="3">
    <location>
        <begin position="3"/>
        <end position="151"/>
    </location>
</feature>
<dbReference type="GeneID" id="56076660"/>
<dbReference type="Pfam" id="PF00583">
    <property type="entry name" value="Acetyltransf_1"/>
    <property type="match status" value="1"/>
</dbReference>
<evidence type="ECO:0000313" key="5">
    <source>
        <dbReference type="Proteomes" id="UP000509667"/>
    </source>
</evidence>
<protein>
    <submittedName>
        <fullName evidence="4">GNAT family N-acetyltransferase</fullName>
    </submittedName>
</protein>
<evidence type="ECO:0000259" key="3">
    <source>
        <dbReference type="PROSITE" id="PS51186"/>
    </source>
</evidence>
<dbReference type="InterPro" id="IPR000182">
    <property type="entry name" value="GNAT_dom"/>
</dbReference>
<name>A0A7D5SYB9_9EURY</name>
<evidence type="ECO:0000313" key="4">
    <source>
        <dbReference type="EMBL" id="QLH76208.1"/>
    </source>
</evidence>
<dbReference type="OrthoDB" id="11996at2157"/>
<reference evidence="4 5" key="1">
    <citation type="submission" date="2020-07" db="EMBL/GenBank/DDBJ databases">
        <title>Halosimplex pelagicum sp. nov. and Halosimplex rubrum sp. nov., isolated from salted brown alga Laminaria, and emended description of the genus Halosimplex.</title>
        <authorList>
            <person name="Cui H."/>
        </authorList>
    </citation>
    <scope>NUCLEOTIDE SEQUENCE [LARGE SCALE GENOMIC DNA]</scope>
    <source>
        <strain evidence="4 5">R27</strain>
    </source>
</reference>
<proteinExistence type="predicted"/>